<dbReference type="FunFam" id="3.40.640.10:FF:000017">
    <property type="entry name" value="Glutamate decarboxylase"/>
    <property type="match status" value="1"/>
</dbReference>
<evidence type="ECO:0000256" key="8">
    <source>
        <dbReference type="RuleBase" id="RU000382"/>
    </source>
</evidence>
<accession>A0A2K0JGT7</accession>
<evidence type="ECO:0000256" key="2">
    <source>
        <dbReference type="ARBA" id="ARBA00009533"/>
    </source>
</evidence>
<evidence type="ECO:0000313" key="11">
    <source>
        <dbReference type="Proteomes" id="UP000236163"/>
    </source>
</evidence>
<comment type="caution">
    <text evidence="10">The sequence shown here is derived from an EMBL/GenBank/DDBJ whole genome shotgun (WGS) entry which is preliminary data.</text>
</comment>
<evidence type="ECO:0000256" key="9">
    <source>
        <dbReference type="RuleBase" id="RU361171"/>
    </source>
</evidence>
<proteinExistence type="inferred from homology"/>
<dbReference type="Gene3D" id="4.10.280.50">
    <property type="match status" value="1"/>
</dbReference>
<evidence type="ECO:0000256" key="7">
    <source>
        <dbReference type="PIRSR" id="PIRSR602129-50"/>
    </source>
</evidence>
<dbReference type="Gene3D" id="3.90.1150.160">
    <property type="match status" value="1"/>
</dbReference>
<dbReference type="PANTHER" id="PTHR43321:SF3">
    <property type="entry name" value="GLUTAMATE DECARBOXYLASE"/>
    <property type="match status" value="1"/>
</dbReference>
<dbReference type="NCBIfam" id="TIGR01788">
    <property type="entry name" value="Glu-decarb-GAD"/>
    <property type="match status" value="1"/>
</dbReference>
<dbReference type="InterPro" id="IPR002129">
    <property type="entry name" value="PyrdxlP-dep_de-COase"/>
</dbReference>
<organism evidence="10 11">
    <name type="scientific">Salmonella enterica subsp. houtenae serovar 50:g,z51:-</name>
    <dbReference type="NCBI Taxonomy" id="1173947"/>
    <lineage>
        <taxon>Bacteria</taxon>
        <taxon>Pseudomonadati</taxon>
        <taxon>Pseudomonadota</taxon>
        <taxon>Gammaproteobacteria</taxon>
        <taxon>Enterobacterales</taxon>
        <taxon>Enterobacteriaceae</taxon>
        <taxon>Salmonella</taxon>
    </lineage>
</organism>
<protein>
    <recommendedName>
        <fullName evidence="3 9">Glutamate decarboxylase</fullName>
        <ecNumber evidence="3 9">4.1.1.15</ecNumber>
    </recommendedName>
</protein>
<dbReference type="GO" id="GO:0005829">
    <property type="term" value="C:cytosol"/>
    <property type="evidence" value="ECO:0007669"/>
    <property type="project" value="TreeGrafter"/>
</dbReference>
<dbReference type="GO" id="GO:0004351">
    <property type="term" value="F:glutamate decarboxylase activity"/>
    <property type="evidence" value="ECO:0007669"/>
    <property type="project" value="UniProtKB-EC"/>
</dbReference>
<evidence type="ECO:0000256" key="5">
    <source>
        <dbReference type="ARBA" id="ARBA00023239"/>
    </source>
</evidence>
<evidence type="ECO:0000313" key="10">
    <source>
        <dbReference type="EMBL" id="PNO34487.1"/>
    </source>
</evidence>
<dbReference type="EMBL" id="JWSP02000004">
    <property type="protein sequence ID" value="PNO34487.1"/>
    <property type="molecule type" value="Genomic_DNA"/>
</dbReference>
<gene>
    <name evidence="10" type="ORF">RK55_015735</name>
</gene>
<evidence type="ECO:0000256" key="6">
    <source>
        <dbReference type="ARBA" id="ARBA00048868"/>
    </source>
</evidence>
<sequence length="447" mass="49846">MSDLYIPVYSTDIAQQALPEDRIPEMSHSPETVFNLVKDRLMLDGNEKQNLATFCTTWTDNEMDELMKLGSVKNLIDKELYPESAKIEQNCIRMLADLWHAPDANEAIGTSTVGSSEAAMLGGLALKRQWQASRRAKGLNTDKPNLVTGPVQICWKKFCAYFEVEHREVPIRAGELKAHPDDFLPYIDENTIGVVPTFGLTFTLVYEDVQGVCAVLDTLQYNTGLDIPVHVDAASGGFIAPFVDTQKDIVWDFRLPRVKSINASGHKYGLAPLGLGWVLWREKSDLPDDLIFYVDYLGGDMATFALNFSRPAGSVIAQYYQFLRLGKLGYAEIQETCMGTGQFLAGLLGEFPELDVLYDSVDGLPGVVFKLKDNVDGFTLYDVQERVKSRGWQTAAYPLPQHRHDTVIMRILIRNGISATLMKSLAQDIRNIINRLAAIPEPDVAMA</sequence>
<evidence type="ECO:0000256" key="3">
    <source>
        <dbReference type="ARBA" id="ARBA00012421"/>
    </source>
</evidence>
<dbReference type="Pfam" id="PF00282">
    <property type="entry name" value="Pyridoxal_deC"/>
    <property type="match status" value="1"/>
</dbReference>
<comment type="cofactor">
    <cofactor evidence="1 7 8">
        <name>pyridoxal 5'-phosphate</name>
        <dbReference type="ChEBI" id="CHEBI:597326"/>
    </cofactor>
</comment>
<evidence type="ECO:0000256" key="1">
    <source>
        <dbReference type="ARBA" id="ARBA00001933"/>
    </source>
</evidence>
<dbReference type="STRING" id="523831.SEHO0A_00967"/>
<dbReference type="PANTHER" id="PTHR43321">
    <property type="entry name" value="GLUTAMATE DECARBOXYLASE"/>
    <property type="match status" value="1"/>
</dbReference>
<dbReference type="InterPro" id="IPR015421">
    <property type="entry name" value="PyrdxlP-dep_Trfase_major"/>
</dbReference>
<evidence type="ECO:0000256" key="4">
    <source>
        <dbReference type="ARBA" id="ARBA00022898"/>
    </source>
</evidence>
<dbReference type="EC" id="4.1.1.15" evidence="3 9"/>
<dbReference type="Gene3D" id="3.40.640.10">
    <property type="entry name" value="Type I PLP-dependent aspartate aminotransferase-like (Major domain)"/>
    <property type="match status" value="1"/>
</dbReference>
<keyword evidence="9" id="KW-0210">Decarboxylase</keyword>
<dbReference type="InterPro" id="IPR010107">
    <property type="entry name" value="Glutamate_decarboxylase"/>
</dbReference>
<name>A0A2K0JGT7_SALHO</name>
<keyword evidence="4 7" id="KW-0663">Pyridoxal phosphate</keyword>
<dbReference type="AlphaFoldDB" id="A0A2K0JGT7"/>
<dbReference type="InterPro" id="IPR015424">
    <property type="entry name" value="PyrdxlP-dep_Trfase"/>
</dbReference>
<dbReference type="SUPFAM" id="SSF53383">
    <property type="entry name" value="PLP-dependent transferases"/>
    <property type="match status" value="1"/>
</dbReference>
<dbReference type="GO" id="GO:0006538">
    <property type="term" value="P:L-glutamate catabolic process"/>
    <property type="evidence" value="ECO:0007669"/>
    <property type="project" value="TreeGrafter"/>
</dbReference>
<reference evidence="11" key="1">
    <citation type="submission" date="2017-12" db="EMBL/GenBank/DDBJ databases">
        <title>FDA dAtabase for Regulatory Grade micrObial Sequences (FDA-ARGOS): Supporting development and validation of Infectious Disease Dx tests.</title>
        <authorList>
            <person name="Sichtig H."/>
            <person name="Tallon L."/>
            <person name="Sadzewicz L."/>
            <person name="Sengamalay N."/>
            <person name="Nagaraj S."/>
            <person name="Vavikolanu K."/>
            <person name="Aluvathingal J."/>
            <person name="Nadendla S."/>
            <person name="Pirone D.C."/>
            <person name="Hoffman M."/>
            <person name="Muruvanda T."/>
            <person name="Allard M."/>
            <person name="Evans P."/>
        </authorList>
    </citation>
    <scope>NUCLEOTIDE SEQUENCE [LARGE SCALE GENOMIC DNA]</scope>
    <source>
        <strain evidence="11">FDAARGOS_55</strain>
    </source>
</reference>
<keyword evidence="5 8" id="KW-0456">Lyase</keyword>
<comment type="catalytic activity">
    <reaction evidence="6 9">
        <text>L-glutamate + H(+) = 4-aminobutanoate + CO2</text>
        <dbReference type="Rhea" id="RHEA:17785"/>
        <dbReference type="ChEBI" id="CHEBI:15378"/>
        <dbReference type="ChEBI" id="CHEBI:16526"/>
        <dbReference type="ChEBI" id="CHEBI:29985"/>
        <dbReference type="ChEBI" id="CHEBI:59888"/>
        <dbReference type="EC" id="4.1.1.15"/>
    </reaction>
</comment>
<dbReference type="Proteomes" id="UP000236163">
    <property type="component" value="Unassembled WGS sequence"/>
</dbReference>
<comment type="similarity">
    <text evidence="2 8">Belongs to the group II decarboxylase family.</text>
</comment>
<feature type="modified residue" description="N6-(pyridoxal phosphate)lysine" evidence="7">
    <location>
        <position position="267"/>
    </location>
</feature>
<dbReference type="GO" id="GO:0030170">
    <property type="term" value="F:pyridoxal phosphate binding"/>
    <property type="evidence" value="ECO:0007669"/>
    <property type="project" value="InterPro"/>
</dbReference>